<dbReference type="Gene3D" id="3.30.1520.10">
    <property type="entry name" value="Phox-like domain"/>
    <property type="match status" value="1"/>
</dbReference>
<sequence length="463" mass="53565">MLSVSITNTTKTKGRFTHTEYELKVQIDSKSWYFWTRYRKLLKLHRQLQKSYPNPKLPFPPKKRLNKNDQEFVNKRRRLLQNFLNHALLDPKIVSSKYFQTFFQMDKHCQISKFHFGGSQNTNNNNENEKIDIENDKVNKEKISKKRNSKEKNEKHLDRQQSLQKVYSTSSIKTEESDENSEEDYDQRIMNTSLPKNLLIHSKKSDLGFSNQKRSHQNSKLKEKRKDIKVLLISSDATQYAEEREQELVNELLGKSFFVKDNIKVLNTALKVPQLDEIPEDCRVIVCYSASKIHDEVAFGDLLISWLKKMNEKEIVCGLIICYGSSNDYYGIKGDITKLFPTTCGKWFSGIKHSLGKIIQSSNDEGINLISKTIMKNVNELNGADSGRSNVEPKESCHVLATWDDEIPLVTLRNQIFENSKLKIIDLNYFPVAHSILETDGIIILGNSIEYLCKGISPIKDED</sequence>
<dbReference type="PANTHER" id="PTHR22999:SF23">
    <property type="entry name" value="SORTING NEXIN-16"/>
    <property type="match status" value="1"/>
</dbReference>
<dbReference type="PANTHER" id="PTHR22999">
    <property type="entry name" value="PX SERINE/THREONINE KINASE PXK"/>
    <property type="match status" value="1"/>
</dbReference>
<dbReference type="GO" id="GO:0045022">
    <property type="term" value="P:early endosome to late endosome transport"/>
    <property type="evidence" value="ECO:0007669"/>
    <property type="project" value="TreeGrafter"/>
</dbReference>
<evidence type="ECO:0000256" key="3">
    <source>
        <dbReference type="SAM" id="MobiDB-lite"/>
    </source>
</evidence>
<comment type="subcellular location">
    <subcellularLocation>
        <location evidence="1">Cytoplasm</location>
    </subcellularLocation>
</comment>
<evidence type="ECO:0000313" key="6">
    <source>
        <dbReference type="Proteomes" id="UP001146793"/>
    </source>
</evidence>
<comment type="caution">
    <text evidence="5">The sequence shown here is derived from an EMBL/GenBank/DDBJ whole genome shotgun (WGS) entry which is preliminary data.</text>
</comment>
<organism evidence="5 6">
    <name type="scientific">Anaeramoeba flamelloides</name>
    <dbReference type="NCBI Taxonomy" id="1746091"/>
    <lineage>
        <taxon>Eukaryota</taxon>
        <taxon>Metamonada</taxon>
        <taxon>Anaeramoebidae</taxon>
        <taxon>Anaeramoeba</taxon>
    </lineage>
</organism>
<feature type="region of interest" description="Disordered" evidence="3">
    <location>
        <begin position="116"/>
        <end position="186"/>
    </location>
</feature>
<feature type="compositionally biased region" description="Basic and acidic residues" evidence="3">
    <location>
        <begin position="150"/>
        <end position="159"/>
    </location>
</feature>
<gene>
    <name evidence="5" type="ORF">M0812_19558</name>
</gene>
<dbReference type="InterPro" id="IPR051837">
    <property type="entry name" value="SortingNexin/PXDomain-PKLike"/>
</dbReference>
<name>A0AAV7Z5M1_9EUKA</name>
<feature type="compositionally biased region" description="Basic and acidic residues" evidence="3">
    <location>
        <begin position="127"/>
        <end position="142"/>
    </location>
</feature>
<dbReference type="PROSITE" id="PS50195">
    <property type="entry name" value="PX"/>
    <property type="match status" value="1"/>
</dbReference>
<protein>
    <submittedName>
        <fullName evidence="5">Sorting nexin-29-related</fullName>
    </submittedName>
</protein>
<accession>A0AAV7Z5M1</accession>
<dbReference type="EMBL" id="JANTQA010000040">
    <property type="protein sequence ID" value="KAJ3435370.1"/>
    <property type="molecule type" value="Genomic_DNA"/>
</dbReference>
<dbReference type="InterPro" id="IPR001683">
    <property type="entry name" value="PX_dom"/>
</dbReference>
<dbReference type="CDD" id="cd06093">
    <property type="entry name" value="PX_domain"/>
    <property type="match status" value="1"/>
</dbReference>
<reference evidence="5" key="1">
    <citation type="submission" date="2022-08" db="EMBL/GenBank/DDBJ databases">
        <title>Novel sulphate-reducing endosymbionts in the free-living metamonad Anaeramoeba.</title>
        <authorList>
            <person name="Jerlstrom-Hultqvist J."/>
            <person name="Cepicka I."/>
            <person name="Gallot-Lavallee L."/>
            <person name="Salas-Leiva D."/>
            <person name="Curtis B.A."/>
            <person name="Zahonova K."/>
            <person name="Pipaliya S."/>
            <person name="Dacks J."/>
            <person name="Roger A.J."/>
        </authorList>
    </citation>
    <scope>NUCLEOTIDE SEQUENCE</scope>
    <source>
        <strain evidence="5">Busselton2</strain>
    </source>
</reference>
<dbReference type="Proteomes" id="UP001146793">
    <property type="component" value="Unassembled WGS sequence"/>
</dbReference>
<feature type="compositionally biased region" description="Acidic residues" evidence="3">
    <location>
        <begin position="176"/>
        <end position="185"/>
    </location>
</feature>
<keyword evidence="2" id="KW-0963">Cytoplasm</keyword>
<dbReference type="GO" id="GO:0005769">
    <property type="term" value="C:early endosome"/>
    <property type="evidence" value="ECO:0007669"/>
    <property type="project" value="TreeGrafter"/>
</dbReference>
<evidence type="ECO:0000256" key="1">
    <source>
        <dbReference type="ARBA" id="ARBA00004496"/>
    </source>
</evidence>
<dbReference type="SUPFAM" id="SSF64268">
    <property type="entry name" value="PX domain"/>
    <property type="match status" value="1"/>
</dbReference>
<dbReference type="GO" id="GO:0006622">
    <property type="term" value="P:protein targeting to lysosome"/>
    <property type="evidence" value="ECO:0007669"/>
    <property type="project" value="TreeGrafter"/>
</dbReference>
<proteinExistence type="predicted"/>
<dbReference type="GO" id="GO:0008333">
    <property type="term" value="P:endosome to lysosome transport"/>
    <property type="evidence" value="ECO:0007669"/>
    <property type="project" value="TreeGrafter"/>
</dbReference>
<evidence type="ECO:0000259" key="4">
    <source>
        <dbReference type="PROSITE" id="PS50195"/>
    </source>
</evidence>
<feature type="domain" description="PX" evidence="4">
    <location>
        <begin position="1"/>
        <end position="110"/>
    </location>
</feature>
<feature type="compositionally biased region" description="Polar residues" evidence="3">
    <location>
        <begin position="160"/>
        <end position="172"/>
    </location>
</feature>
<dbReference type="GO" id="GO:0005770">
    <property type="term" value="C:late endosome"/>
    <property type="evidence" value="ECO:0007669"/>
    <property type="project" value="TreeGrafter"/>
</dbReference>
<dbReference type="SMART" id="SM00312">
    <property type="entry name" value="PX"/>
    <property type="match status" value="1"/>
</dbReference>
<dbReference type="InterPro" id="IPR036871">
    <property type="entry name" value="PX_dom_sf"/>
</dbReference>
<dbReference type="GO" id="GO:0035091">
    <property type="term" value="F:phosphatidylinositol binding"/>
    <property type="evidence" value="ECO:0007669"/>
    <property type="project" value="InterPro"/>
</dbReference>
<dbReference type="Pfam" id="PF00787">
    <property type="entry name" value="PX"/>
    <property type="match status" value="1"/>
</dbReference>
<evidence type="ECO:0000313" key="5">
    <source>
        <dbReference type="EMBL" id="KAJ3435370.1"/>
    </source>
</evidence>
<dbReference type="AlphaFoldDB" id="A0AAV7Z5M1"/>
<evidence type="ECO:0000256" key="2">
    <source>
        <dbReference type="ARBA" id="ARBA00022490"/>
    </source>
</evidence>